<dbReference type="PANTHER" id="PTHR37984:SF5">
    <property type="entry name" value="PROTEIN NYNRIN-LIKE"/>
    <property type="match status" value="1"/>
</dbReference>
<keyword evidence="3" id="KW-0540">Nuclease</keyword>
<dbReference type="OrthoDB" id="2013610at2759"/>
<dbReference type="InterPro" id="IPR000477">
    <property type="entry name" value="RT_dom"/>
</dbReference>
<dbReference type="RefSeq" id="XP_002772622.1">
    <property type="nucleotide sequence ID" value="XM_002772576.1"/>
</dbReference>
<dbReference type="GeneID" id="9037187"/>
<keyword evidence="9" id="KW-1185">Reference proteome</keyword>
<evidence type="ECO:0000256" key="6">
    <source>
        <dbReference type="ARBA" id="ARBA00022918"/>
    </source>
</evidence>
<keyword evidence="4" id="KW-0255">Endonuclease</keyword>
<dbReference type="Gene3D" id="3.30.70.270">
    <property type="match status" value="2"/>
</dbReference>
<dbReference type="PROSITE" id="PS50878">
    <property type="entry name" value="RT_POL"/>
    <property type="match status" value="1"/>
</dbReference>
<evidence type="ECO:0000313" key="8">
    <source>
        <dbReference type="EMBL" id="EER04438.1"/>
    </source>
</evidence>
<evidence type="ECO:0000256" key="2">
    <source>
        <dbReference type="ARBA" id="ARBA00022695"/>
    </source>
</evidence>
<sequence length="638" mass="72842">MSDAAIFRSVPQQAQLIDFKIKGLDVVFGKPVVGAVAPANDWVNYPKFSTITTTGLEDVEQWPGLNATTDMLQDDDLAMTLDYAVPDFHDEKVTLPIFDVSKPETQRYRALCEEYSSLFVNKPGHCDLVEHCIPVTDEVPIAERTRPLPHKWRAEISAQLEELERDGLIVRSTSPYKFPCVFVPKKNGKVRMCVDYRSLNKVAKVDSYPLPRPDDVQEHLSGASVFSILDLRSGYWQMKVRPSDRHRTAFCPGPGFPLFEWVRMPFGLSNAPASFQRLMDLVLGRFNFVRIYLDDILIFSRSEQEHLHHLKLVFDALREAGLTLAGDKCSIGMDSVTYLGHRFSAQGMSPDRAKVDVIESWPTPRTATDLRSFLGLAGYYRHFIPHFSDRAKVLQQLQTTCSKDDVTVTDLWTEDHSVAFVDIKKALADLPFLDYPDFNRPFEMACDASHYAIGGVLEQDGRPLAFYSQTLTGSQLNWPVYEKEAYALLKCLDRFRHLHYGYKLRVTVYSDHRPLQWLKTATSTKLQRWLLALQQYQFDVVYIPGKQNTRADALSRVRQPQPVVNDKPTVVPRPVGVVTLHEAFSKDDILRAQKASPIIRQLYTRLLDAQPLRRNELAAMEFRPYRRVWKTLGIADGL</sequence>
<dbReference type="EMBL" id="GG681589">
    <property type="protein sequence ID" value="EER04438.1"/>
    <property type="molecule type" value="Genomic_DNA"/>
</dbReference>
<dbReference type="SUPFAM" id="SSF56672">
    <property type="entry name" value="DNA/RNA polymerases"/>
    <property type="match status" value="1"/>
</dbReference>
<feature type="domain" description="Reverse transcriptase" evidence="7">
    <location>
        <begin position="164"/>
        <end position="343"/>
    </location>
</feature>
<dbReference type="InterPro" id="IPR043128">
    <property type="entry name" value="Rev_trsase/Diguanyl_cyclase"/>
</dbReference>
<dbReference type="InParanoid" id="C5LFQ6"/>
<evidence type="ECO:0000313" key="9">
    <source>
        <dbReference type="Proteomes" id="UP000007800"/>
    </source>
</evidence>
<dbReference type="AlphaFoldDB" id="C5LFQ6"/>
<evidence type="ECO:0000256" key="5">
    <source>
        <dbReference type="ARBA" id="ARBA00022801"/>
    </source>
</evidence>
<gene>
    <name evidence="8" type="ORF">Pmar_PMAR028898</name>
</gene>
<dbReference type="Gene3D" id="3.10.10.10">
    <property type="entry name" value="HIV Type 1 Reverse Transcriptase, subunit A, domain 1"/>
    <property type="match status" value="1"/>
</dbReference>
<reference evidence="8 9" key="1">
    <citation type="submission" date="2008-07" db="EMBL/GenBank/DDBJ databases">
        <authorList>
            <person name="El-Sayed N."/>
            <person name="Caler E."/>
            <person name="Inman J."/>
            <person name="Amedeo P."/>
            <person name="Hass B."/>
            <person name="Wortman J."/>
        </authorList>
    </citation>
    <scope>NUCLEOTIDE SEQUENCE [LARGE SCALE GENOMIC DNA]</scope>
    <source>
        <strain evidence="9">ATCC 50983 / TXsc</strain>
    </source>
</reference>
<dbReference type="CDD" id="cd09274">
    <property type="entry name" value="RNase_HI_RT_Ty3"/>
    <property type="match status" value="1"/>
</dbReference>
<dbReference type="InterPro" id="IPR043502">
    <property type="entry name" value="DNA/RNA_pol_sf"/>
</dbReference>
<dbReference type="Proteomes" id="UP000007800">
    <property type="component" value="Unassembled WGS sequence"/>
</dbReference>
<evidence type="ECO:0000256" key="1">
    <source>
        <dbReference type="ARBA" id="ARBA00022679"/>
    </source>
</evidence>
<proteinExistence type="predicted"/>
<protein>
    <submittedName>
        <fullName evidence="8">Retrovirus polyprotein, putative</fullName>
    </submittedName>
</protein>
<dbReference type="OMA" id="HTHETAF"/>
<evidence type="ECO:0000256" key="3">
    <source>
        <dbReference type="ARBA" id="ARBA00022722"/>
    </source>
</evidence>
<dbReference type="CDD" id="cd01647">
    <property type="entry name" value="RT_LTR"/>
    <property type="match status" value="1"/>
</dbReference>
<keyword evidence="1" id="KW-0808">Transferase</keyword>
<dbReference type="GO" id="GO:0016787">
    <property type="term" value="F:hydrolase activity"/>
    <property type="evidence" value="ECO:0007669"/>
    <property type="project" value="UniProtKB-KW"/>
</dbReference>
<keyword evidence="2" id="KW-0548">Nucleotidyltransferase</keyword>
<dbReference type="GO" id="GO:0003964">
    <property type="term" value="F:RNA-directed DNA polymerase activity"/>
    <property type="evidence" value="ECO:0007669"/>
    <property type="project" value="UniProtKB-KW"/>
</dbReference>
<dbReference type="Pfam" id="PF17917">
    <property type="entry name" value="RT_RNaseH"/>
    <property type="match status" value="1"/>
</dbReference>
<dbReference type="Pfam" id="PF00078">
    <property type="entry name" value="RVT_1"/>
    <property type="match status" value="1"/>
</dbReference>
<evidence type="ECO:0000259" key="7">
    <source>
        <dbReference type="PROSITE" id="PS50878"/>
    </source>
</evidence>
<dbReference type="GO" id="GO:0004519">
    <property type="term" value="F:endonuclease activity"/>
    <property type="evidence" value="ECO:0007669"/>
    <property type="project" value="UniProtKB-KW"/>
</dbReference>
<keyword evidence="6" id="KW-0695">RNA-directed DNA polymerase</keyword>
<organism evidence="9">
    <name type="scientific">Perkinsus marinus (strain ATCC 50983 / TXsc)</name>
    <dbReference type="NCBI Taxonomy" id="423536"/>
    <lineage>
        <taxon>Eukaryota</taxon>
        <taxon>Sar</taxon>
        <taxon>Alveolata</taxon>
        <taxon>Perkinsozoa</taxon>
        <taxon>Perkinsea</taxon>
        <taxon>Perkinsida</taxon>
        <taxon>Perkinsidae</taxon>
        <taxon>Perkinsus</taxon>
    </lineage>
</organism>
<feature type="non-terminal residue" evidence="8">
    <location>
        <position position="638"/>
    </location>
</feature>
<dbReference type="PANTHER" id="PTHR37984">
    <property type="entry name" value="PROTEIN CBG26694"/>
    <property type="match status" value="1"/>
</dbReference>
<dbReference type="FunFam" id="3.30.70.270:FF:000020">
    <property type="entry name" value="Transposon Tf2-6 polyprotein-like Protein"/>
    <property type="match status" value="1"/>
</dbReference>
<keyword evidence="5" id="KW-0378">Hydrolase</keyword>
<dbReference type="InterPro" id="IPR050951">
    <property type="entry name" value="Retrovirus_Pol_polyprotein"/>
</dbReference>
<dbReference type="InterPro" id="IPR041373">
    <property type="entry name" value="RT_RNaseH"/>
</dbReference>
<evidence type="ECO:0000256" key="4">
    <source>
        <dbReference type="ARBA" id="ARBA00022759"/>
    </source>
</evidence>
<accession>C5LFQ6</accession>
<name>C5LFQ6_PERM5</name>